<dbReference type="GO" id="GO:0046872">
    <property type="term" value="F:metal ion binding"/>
    <property type="evidence" value="ECO:0007669"/>
    <property type="project" value="UniProtKB-KW"/>
</dbReference>
<comment type="caution">
    <text evidence="9">The sequence shown here is derived from an EMBL/GenBank/DDBJ whole genome shotgun (WGS) entry which is preliminary data.</text>
</comment>
<keyword evidence="5" id="KW-0862">Zinc</keyword>
<evidence type="ECO:0000256" key="5">
    <source>
        <dbReference type="ARBA" id="ARBA00022833"/>
    </source>
</evidence>
<dbReference type="AlphaFoldDB" id="A0A7J7IVV2"/>
<dbReference type="EMBL" id="VXIV02003380">
    <property type="protein sequence ID" value="KAF6017561.1"/>
    <property type="molecule type" value="Genomic_DNA"/>
</dbReference>
<dbReference type="PRINTS" id="PR00730">
    <property type="entry name" value="THERMOLYSIN"/>
</dbReference>
<dbReference type="Gene3D" id="3.10.170.10">
    <property type="match status" value="1"/>
</dbReference>
<dbReference type="PANTHER" id="PTHR33794">
    <property type="entry name" value="BACILLOLYSIN"/>
    <property type="match status" value="1"/>
</dbReference>
<feature type="domain" description="Peptidase M4" evidence="7">
    <location>
        <begin position="128"/>
        <end position="173"/>
    </location>
</feature>
<evidence type="ECO:0000256" key="1">
    <source>
        <dbReference type="ARBA" id="ARBA00009388"/>
    </source>
</evidence>
<dbReference type="InterPro" id="IPR050728">
    <property type="entry name" value="Zinc_Metalloprotease_M4"/>
</dbReference>
<comment type="similarity">
    <text evidence="1">Belongs to the peptidase M4 family.</text>
</comment>
<dbReference type="Gene3D" id="1.10.390.10">
    <property type="entry name" value="Neutral Protease Domain 2"/>
    <property type="match status" value="1"/>
</dbReference>
<keyword evidence="4" id="KW-0378">Hydrolase</keyword>
<keyword evidence="3" id="KW-0479">Metal-binding</keyword>
<dbReference type="InterPro" id="IPR013856">
    <property type="entry name" value="Peptidase_M4_domain"/>
</dbReference>
<evidence type="ECO:0000256" key="2">
    <source>
        <dbReference type="ARBA" id="ARBA00022670"/>
    </source>
</evidence>
<protein>
    <submittedName>
        <fullName evidence="9">NprV</fullName>
    </submittedName>
</protein>
<evidence type="ECO:0000313" key="9">
    <source>
        <dbReference type="EMBL" id="KAF6017561.1"/>
    </source>
</evidence>
<dbReference type="Pfam" id="PF02868">
    <property type="entry name" value="Peptidase_M4_C"/>
    <property type="match status" value="1"/>
</dbReference>
<name>A0A7J7IVV2_BUGNE</name>
<dbReference type="InterPro" id="IPR027268">
    <property type="entry name" value="Peptidase_M4/M1_CTD_sf"/>
</dbReference>
<sequence length="349" mass="39121">MKANTGEVYKSWDGLSNIIRPSRVTIRTGNPAYGVKSYLEVMYKDFNTDYCYYQRPLSGTAFLRINDYSAGNRNSVYKFACSDANSATYDVTNGAASPRNSAFKWGTEAVNLLKRASKTKWDFDVINIRVHHIGIAAHWNGQAVILGDGDPRFFFPLTTPDTVTHEVSHAFTEHNSNLEYRSQSGAINEAYSDMAAAAFLDYFYKYDASKVYRIGGASLKYRTALRDLCNPRNSNLLQYRPDKPILTSALDYTVTTDLHNASALYSKAFCELSKSTGWDIEQAFTVFTNANVIYWKPRDTFNSAACGVKKAAYDLKNTYQAVADVDRAFSTVDIACDHLTGLTYDQTVH</sequence>
<dbReference type="GO" id="GO:0004222">
    <property type="term" value="F:metalloendopeptidase activity"/>
    <property type="evidence" value="ECO:0007669"/>
    <property type="project" value="InterPro"/>
</dbReference>
<dbReference type="Proteomes" id="UP000593567">
    <property type="component" value="Unassembled WGS sequence"/>
</dbReference>
<dbReference type="GO" id="GO:0006508">
    <property type="term" value="P:proteolysis"/>
    <property type="evidence" value="ECO:0007669"/>
    <property type="project" value="UniProtKB-KW"/>
</dbReference>
<feature type="domain" description="Peptidase M4 C-terminal" evidence="8">
    <location>
        <begin position="176"/>
        <end position="334"/>
    </location>
</feature>
<dbReference type="OrthoDB" id="5332336at2759"/>
<dbReference type="Pfam" id="PF01447">
    <property type="entry name" value="Peptidase_M4"/>
    <property type="match status" value="1"/>
</dbReference>
<evidence type="ECO:0000259" key="8">
    <source>
        <dbReference type="Pfam" id="PF02868"/>
    </source>
</evidence>
<dbReference type="PANTHER" id="PTHR33794:SF1">
    <property type="entry name" value="BACILLOLYSIN"/>
    <property type="match status" value="1"/>
</dbReference>
<keyword evidence="10" id="KW-1185">Reference proteome</keyword>
<evidence type="ECO:0000256" key="6">
    <source>
        <dbReference type="ARBA" id="ARBA00023049"/>
    </source>
</evidence>
<dbReference type="SUPFAM" id="SSF55486">
    <property type="entry name" value="Metalloproteases ('zincins'), catalytic domain"/>
    <property type="match status" value="1"/>
</dbReference>
<proteinExistence type="inferred from homology"/>
<evidence type="ECO:0000256" key="3">
    <source>
        <dbReference type="ARBA" id="ARBA00022723"/>
    </source>
</evidence>
<evidence type="ECO:0000313" key="10">
    <source>
        <dbReference type="Proteomes" id="UP000593567"/>
    </source>
</evidence>
<evidence type="ECO:0000256" key="4">
    <source>
        <dbReference type="ARBA" id="ARBA00022801"/>
    </source>
</evidence>
<evidence type="ECO:0000259" key="7">
    <source>
        <dbReference type="Pfam" id="PF01447"/>
    </source>
</evidence>
<dbReference type="InterPro" id="IPR001570">
    <property type="entry name" value="Peptidase_M4_C_domain"/>
</dbReference>
<dbReference type="InterPro" id="IPR023612">
    <property type="entry name" value="Peptidase_M4"/>
</dbReference>
<accession>A0A7J7IVV2</accession>
<reference evidence="9" key="1">
    <citation type="submission" date="2020-06" db="EMBL/GenBank/DDBJ databases">
        <title>Draft genome of Bugula neritina, a colonial animal packing powerful symbionts and potential medicines.</title>
        <authorList>
            <person name="Rayko M."/>
        </authorList>
    </citation>
    <scope>NUCLEOTIDE SEQUENCE [LARGE SCALE GENOMIC DNA]</scope>
    <source>
        <strain evidence="9">Kwan_BN1</strain>
    </source>
</reference>
<keyword evidence="6" id="KW-0482">Metalloprotease</keyword>
<keyword evidence="2" id="KW-0645">Protease</keyword>
<gene>
    <name evidence="9" type="ORF">EB796_024132</name>
</gene>
<organism evidence="9 10">
    <name type="scientific">Bugula neritina</name>
    <name type="common">Brown bryozoan</name>
    <name type="synonym">Sertularia neritina</name>
    <dbReference type="NCBI Taxonomy" id="10212"/>
    <lineage>
        <taxon>Eukaryota</taxon>
        <taxon>Metazoa</taxon>
        <taxon>Spiralia</taxon>
        <taxon>Lophotrochozoa</taxon>
        <taxon>Bryozoa</taxon>
        <taxon>Gymnolaemata</taxon>
        <taxon>Cheilostomatida</taxon>
        <taxon>Flustrina</taxon>
        <taxon>Buguloidea</taxon>
        <taxon>Bugulidae</taxon>
        <taxon>Bugula</taxon>
    </lineage>
</organism>